<reference evidence="2 3" key="1">
    <citation type="submission" date="2018-06" db="EMBL/GenBank/DDBJ databases">
        <title>Sphaerisporangium craniellae sp. nov., isolated from a marine sponge in the South China Sea.</title>
        <authorList>
            <person name="Li L."/>
        </authorList>
    </citation>
    <scope>NUCLEOTIDE SEQUENCE [LARGE SCALE GENOMIC DNA]</scope>
    <source>
        <strain evidence="2 3">LHW63015</strain>
    </source>
</reference>
<evidence type="ECO:0000259" key="1">
    <source>
        <dbReference type="Pfam" id="PF21806"/>
    </source>
</evidence>
<dbReference type="RefSeq" id="WP_113983112.1">
    <property type="nucleotide sequence ID" value="NZ_QMEY01000011.1"/>
</dbReference>
<evidence type="ECO:0000313" key="2">
    <source>
        <dbReference type="EMBL" id="RBQ17546.1"/>
    </source>
</evidence>
<sequence length="166" mass="19117">MELISASRRIEVLFGEPAQEIRKLELWDFYEVDRQLFDAWRSGDRKTVEETMKGHLKARAGRLARGFPFRRVRVVSEPLSEYQRMAVEIAHPEELLRWLPRSKVSATPLPGNDCLIRDDLVVFNLIGGDGRQAEIQLSTDQDVVRFCNEAFSRAWSLGIPNGEYNP</sequence>
<dbReference type="AlphaFoldDB" id="A0A366LUB0"/>
<protein>
    <recommendedName>
        <fullName evidence="1">DUF6879 domain-containing protein</fullName>
    </recommendedName>
</protein>
<name>A0A366LUB0_9ACTN</name>
<dbReference type="Proteomes" id="UP000253303">
    <property type="component" value="Unassembled WGS sequence"/>
</dbReference>
<dbReference type="EMBL" id="QMEY01000011">
    <property type="protein sequence ID" value="RBQ17546.1"/>
    <property type="molecule type" value="Genomic_DNA"/>
</dbReference>
<gene>
    <name evidence="2" type="ORF">DP939_24605</name>
</gene>
<proteinExistence type="predicted"/>
<dbReference type="OrthoDB" id="4562627at2"/>
<dbReference type="InterPro" id="IPR049244">
    <property type="entry name" value="DUF6879"/>
</dbReference>
<feature type="domain" description="DUF6879" evidence="1">
    <location>
        <begin position="10"/>
        <end position="165"/>
    </location>
</feature>
<evidence type="ECO:0000313" key="3">
    <source>
        <dbReference type="Proteomes" id="UP000253303"/>
    </source>
</evidence>
<dbReference type="Pfam" id="PF21806">
    <property type="entry name" value="DUF6879"/>
    <property type="match status" value="1"/>
</dbReference>
<keyword evidence="3" id="KW-1185">Reference proteome</keyword>
<accession>A0A366LUB0</accession>
<comment type="caution">
    <text evidence="2">The sequence shown here is derived from an EMBL/GenBank/DDBJ whole genome shotgun (WGS) entry which is preliminary data.</text>
</comment>
<organism evidence="2 3">
    <name type="scientific">Spongiactinospora rosea</name>
    <dbReference type="NCBI Taxonomy" id="2248750"/>
    <lineage>
        <taxon>Bacteria</taxon>
        <taxon>Bacillati</taxon>
        <taxon>Actinomycetota</taxon>
        <taxon>Actinomycetes</taxon>
        <taxon>Streptosporangiales</taxon>
        <taxon>Streptosporangiaceae</taxon>
        <taxon>Spongiactinospora</taxon>
    </lineage>
</organism>